<evidence type="ECO:0000313" key="6">
    <source>
        <dbReference type="Proteomes" id="UP001480595"/>
    </source>
</evidence>
<dbReference type="PROSITE" id="PS00061">
    <property type="entry name" value="ADH_SHORT"/>
    <property type="match status" value="1"/>
</dbReference>
<sequence>MNQDSGPRSVMTRDDEVGEAGVPSRPAPASRAAARFRVQGNAIVTGRAGDLSQAACRALLEHGLQGLMLFDLDPAGAAAAKVQSLQAEFPSARVRFAQVDVTDAAAVDEAVARAALELGSVDHLVALAGMVGCQHAVDTTPKEWNRILDVNTTGVFLCAQGTGGSLTFIASSSAHRVNYPQPQVAYNVSKAGVVALAKSLADEWATHGIRVNSVSPGYMDTVLNEGIGLDVARNVWLSHNPMRRMG</sequence>
<feature type="region of interest" description="Disordered" evidence="4">
    <location>
        <begin position="1"/>
        <end position="31"/>
    </location>
</feature>
<evidence type="ECO:0000256" key="3">
    <source>
        <dbReference type="ARBA" id="ARBA00023002"/>
    </source>
</evidence>
<reference evidence="5 6" key="1">
    <citation type="submission" date="2023-01" db="EMBL/GenBank/DDBJ databases">
        <title>Analysis of 21 Apiospora genomes using comparative genomics revels a genus with tremendous synthesis potential of carbohydrate active enzymes and secondary metabolites.</title>
        <authorList>
            <person name="Sorensen T."/>
        </authorList>
    </citation>
    <scope>NUCLEOTIDE SEQUENCE [LARGE SCALE GENOMIC DNA]</scope>
    <source>
        <strain evidence="5 6">CBS 135458</strain>
    </source>
</reference>
<evidence type="ECO:0000313" key="5">
    <source>
        <dbReference type="EMBL" id="KAK8064397.1"/>
    </source>
</evidence>
<accession>A0ABR1UZP6</accession>
<protein>
    <submittedName>
        <fullName evidence="5">Dehydrogenases with different specificities (Related to short-chain alcohol dehydrogenases)</fullName>
    </submittedName>
</protein>
<keyword evidence="2" id="KW-0521">NADP</keyword>
<gene>
    <name evidence="5" type="ORF">PG994_007035</name>
</gene>
<dbReference type="Proteomes" id="UP001480595">
    <property type="component" value="Unassembled WGS sequence"/>
</dbReference>
<evidence type="ECO:0000256" key="1">
    <source>
        <dbReference type="ARBA" id="ARBA00006484"/>
    </source>
</evidence>
<dbReference type="PANTHER" id="PTHR43008">
    <property type="entry name" value="BENZIL REDUCTASE"/>
    <property type="match status" value="1"/>
</dbReference>
<evidence type="ECO:0000256" key="4">
    <source>
        <dbReference type="SAM" id="MobiDB-lite"/>
    </source>
</evidence>
<dbReference type="EMBL" id="JAQQWL010000007">
    <property type="protein sequence ID" value="KAK8064397.1"/>
    <property type="molecule type" value="Genomic_DNA"/>
</dbReference>
<dbReference type="InterPro" id="IPR036291">
    <property type="entry name" value="NAD(P)-bd_dom_sf"/>
</dbReference>
<dbReference type="InterPro" id="IPR002347">
    <property type="entry name" value="SDR_fam"/>
</dbReference>
<proteinExistence type="inferred from homology"/>
<keyword evidence="6" id="KW-1185">Reference proteome</keyword>
<name>A0ABR1UZP6_9PEZI</name>
<dbReference type="PRINTS" id="PR00081">
    <property type="entry name" value="GDHRDH"/>
</dbReference>
<dbReference type="RefSeq" id="XP_066715386.1">
    <property type="nucleotide sequence ID" value="XM_066858444.1"/>
</dbReference>
<dbReference type="Gene3D" id="3.40.50.720">
    <property type="entry name" value="NAD(P)-binding Rossmann-like Domain"/>
    <property type="match status" value="1"/>
</dbReference>
<dbReference type="PANTHER" id="PTHR43008:SF4">
    <property type="entry name" value="CHAIN DEHYDROGENASE, PUTATIVE (AFU_ORTHOLOGUE AFUA_4G08710)-RELATED"/>
    <property type="match status" value="1"/>
</dbReference>
<dbReference type="GeneID" id="92091507"/>
<dbReference type="Pfam" id="PF13561">
    <property type="entry name" value="adh_short_C2"/>
    <property type="match status" value="1"/>
</dbReference>
<dbReference type="InterPro" id="IPR020904">
    <property type="entry name" value="Sc_DH/Rdtase_CS"/>
</dbReference>
<comment type="similarity">
    <text evidence="1">Belongs to the short-chain dehydrogenases/reductases (SDR) family.</text>
</comment>
<comment type="caution">
    <text evidence="5">The sequence shown here is derived from an EMBL/GenBank/DDBJ whole genome shotgun (WGS) entry which is preliminary data.</text>
</comment>
<keyword evidence="3" id="KW-0560">Oxidoreductase</keyword>
<organism evidence="5 6">
    <name type="scientific">Apiospora phragmitis</name>
    <dbReference type="NCBI Taxonomy" id="2905665"/>
    <lineage>
        <taxon>Eukaryota</taxon>
        <taxon>Fungi</taxon>
        <taxon>Dikarya</taxon>
        <taxon>Ascomycota</taxon>
        <taxon>Pezizomycotina</taxon>
        <taxon>Sordariomycetes</taxon>
        <taxon>Xylariomycetidae</taxon>
        <taxon>Amphisphaeriales</taxon>
        <taxon>Apiosporaceae</taxon>
        <taxon>Apiospora</taxon>
    </lineage>
</organism>
<dbReference type="SUPFAM" id="SSF51735">
    <property type="entry name" value="NAD(P)-binding Rossmann-fold domains"/>
    <property type="match status" value="1"/>
</dbReference>
<evidence type="ECO:0000256" key="2">
    <source>
        <dbReference type="ARBA" id="ARBA00022857"/>
    </source>
</evidence>